<dbReference type="InterPro" id="IPR036365">
    <property type="entry name" value="PGBD-like_sf"/>
</dbReference>
<comment type="similarity">
    <text evidence="2">Belongs to the YkuD family.</text>
</comment>
<dbReference type="PROSITE" id="PS52029">
    <property type="entry name" value="LD_TPASE"/>
    <property type="match status" value="1"/>
</dbReference>
<dbReference type="Pfam" id="PF20142">
    <property type="entry name" value="Scaffold"/>
    <property type="match status" value="1"/>
</dbReference>
<feature type="transmembrane region" description="Helical" evidence="8">
    <location>
        <begin position="12"/>
        <end position="31"/>
    </location>
</feature>
<dbReference type="InterPro" id="IPR038063">
    <property type="entry name" value="Transpep_catalytic_dom"/>
</dbReference>
<dbReference type="SUPFAM" id="SSF141523">
    <property type="entry name" value="L,D-transpeptidase catalytic domain-like"/>
    <property type="match status" value="1"/>
</dbReference>
<evidence type="ECO:0000256" key="2">
    <source>
        <dbReference type="ARBA" id="ARBA00005992"/>
    </source>
</evidence>
<dbReference type="PANTHER" id="PTHR41533:SF2">
    <property type="entry name" value="BLR7131 PROTEIN"/>
    <property type="match status" value="1"/>
</dbReference>
<evidence type="ECO:0000256" key="1">
    <source>
        <dbReference type="ARBA" id="ARBA00004752"/>
    </source>
</evidence>
<keyword evidence="3" id="KW-0808">Transferase</keyword>
<evidence type="ECO:0000313" key="10">
    <source>
        <dbReference type="EMBL" id="MFC3809268.1"/>
    </source>
</evidence>
<dbReference type="Gene3D" id="2.40.440.10">
    <property type="entry name" value="L,D-transpeptidase catalytic domain-like"/>
    <property type="match status" value="1"/>
</dbReference>
<evidence type="ECO:0000256" key="6">
    <source>
        <dbReference type="ARBA" id="ARBA00023316"/>
    </source>
</evidence>
<feature type="active site" description="Proton donor/acceptor" evidence="7">
    <location>
        <position position="443"/>
    </location>
</feature>
<keyword evidence="5 7" id="KW-0573">Peptidoglycan synthesis</keyword>
<dbReference type="PANTHER" id="PTHR41533">
    <property type="entry name" value="L,D-TRANSPEPTIDASE HI_1667-RELATED"/>
    <property type="match status" value="1"/>
</dbReference>
<dbReference type="SUPFAM" id="SSF47090">
    <property type="entry name" value="PGBD-like"/>
    <property type="match status" value="1"/>
</dbReference>
<feature type="active site" description="Nucleophile" evidence="7">
    <location>
        <position position="462"/>
    </location>
</feature>
<evidence type="ECO:0000256" key="7">
    <source>
        <dbReference type="PROSITE-ProRule" id="PRU01373"/>
    </source>
</evidence>
<organism evidence="10 11">
    <name type="scientific">Lacihabitans lacunae</name>
    <dbReference type="NCBI Taxonomy" id="1028214"/>
    <lineage>
        <taxon>Bacteria</taxon>
        <taxon>Pseudomonadati</taxon>
        <taxon>Bacteroidota</taxon>
        <taxon>Cytophagia</taxon>
        <taxon>Cytophagales</taxon>
        <taxon>Leadbetterellaceae</taxon>
        <taxon>Lacihabitans</taxon>
    </lineage>
</organism>
<protein>
    <submittedName>
        <fullName evidence="10">Murein L,D-transpeptidase</fullName>
    </submittedName>
</protein>
<evidence type="ECO:0000259" key="9">
    <source>
        <dbReference type="PROSITE" id="PS52029"/>
    </source>
</evidence>
<evidence type="ECO:0000256" key="3">
    <source>
        <dbReference type="ARBA" id="ARBA00022679"/>
    </source>
</evidence>
<proteinExistence type="inferred from homology"/>
<accession>A0ABV7YPI8</accession>
<evidence type="ECO:0000313" key="11">
    <source>
        <dbReference type="Proteomes" id="UP001595616"/>
    </source>
</evidence>
<dbReference type="InterPro" id="IPR052905">
    <property type="entry name" value="LD-transpeptidase_YkuD-like"/>
</dbReference>
<reference evidence="11" key="1">
    <citation type="journal article" date="2019" name="Int. J. Syst. Evol. Microbiol.">
        <title>The Global Catalogue of Microorganisms (GCM) 10K type strain sequencing project: providing services to taxonomists for standard genome sequencing and annotation.</title>
        <authorList>
            <consortium name="The Broad Institute Genomics Platform"/>
            <consortium name="The Broad Institute Genome Sequencing Center for Infectious Disease"/>
            <person name="Wu L."/>
            <person name="Ma J."/>
        </authorList>
    </citation>
    <scope>NUCLEOTIDE SEQUENCE [LARGE SCALE GENOMIC DNA]</scope>
    <source>
        <strain evidence="11">CECT 7956</strain>
    </source>
</reference>
<dbReference type="InterPro" id="IPR045380">
    <property type="entry name" value="LD_TPept_scaffold_dom"/>
</dbReference>
<keyword evidence="8" id="KW-1133">Transmembrane helix</keyword>
<keyword evidence="4 7" id="KW-0133">Cell shape</keyword>
<sequence length="543" mass="62588">MEVYSTFTERKKWAAGAVVIAVVGIIAFWSFSSYNSRRAQIGILPDSTLYTTENYTDIFLDSNVVVNFLNSHQISDSAKVQVSEFYARRNYQFAWLNSQDLNSSVDIFLAQLHNYEFEFDDNSLKNAHFDSLLTIAQQNPKKFLKDKTQAERLELWLTSTFFVYSQKAFGGTVENTLDLEWFIPRKKKNYQTLLDSLVTNSKDLAQQEPVNRYYTALKAKLKQYRTIQKAGGLPKVENLSGSLSLGDSLPGIVSLKKLLYLVNDLRFSDDSPVVNESLLAGIKSYQHRMGLVENGKLDKNTLAELNKPIDERIRQMMVNLERLRWVPVEVESDYLLVNIPEFRLHVFENNKQVWVTNVVVGKEVHKTTIFKGNISQVVFNPYWGIPNSIVQNEILPKIRRDPNYLSRNNMEVVNGYYRQKPGRNNALGQIKFLFPNQYSIYLHDTPSKGLFESNTRAFSHGCIRVKDPKTLAKFVLRNDDSWSEERMDEVLKTNTETQVNVKPTLPVYIAYFTSWVDNTGQLNFRKDIYGLDAKLESDIFGKK</sequence>
<evidence type="ECO:0000256" key="5">
    <source>
        <dbReference type="ARBA" id="ARBA00022984"/>
    </source>
</evidence>
<dbReference type="EMBL" id="JBHRYQ010000001">
    <property type="protein sequence ID" value="MFC3809268.1"/>
    <property type="molecule type" value="Genomic_DNA"/>
</dbReference>
<comment type="pathway">
    <text evidence="1 7">Cell wall biogenesis; peptidoglycan biosynthesis.</text>
</comment>
<keyword evidence="6 7" id="KW-0961">Cell wall biogenesis/degradation</keyword>
<dbReference type="RefSeq" id="WP_379834088.1">
    <property type="nucleotide sequence ID" value="NZ_JBHRYQ010000001.1"/>
</dbReference>
<comment type="caution">
    <text evidence="10">The sequence shown here is derived from an EMBL/GenBank/DDBJ whole genome shotgun (WGS) entry which is preliminary data.</text>
</comment>
<keyword evidence="8" id="KW-0812">Transmembrane</keyword>
<evidence type="ECO:0000256" key="4">
    <source>
        <dbReference type="ARBA" id="ARBA00022960"/>
    </source>
</evidence>
<gene>
    <name evidence="10" type="ORF">ACFOOI_01260</name>
</gene>
<feature type="domain" description="L,D-TPase catalytic" evidence="9">
    <location>
        <begin position="333"/>
        <end position="502"/>
    </location>
</feature>
<name>A0ABV7YPI8_9BACT</name>
<dbReference type="InterPro" id="IPR005490">
    <property type="entry name" value="LD_TPept_cat_dom"/>
</dbReference>
<dbReference type="CDD" id="cd16913">
    <property type="entry name" value="YkuD_like"/>
    <property type="match status" value="1"/>
</dbReference>
<keyword evidence="8" id="KW-0472">Membrane</keyword>
<dbReference type="Proteomes" id="UP001595616">
    <property type="component" value="Unassembled WGS sequence"/>
</dbReference>
<keyword evidence="11" id="KW-1185">Reference proteome</keyword>
<evidence type="ECO:0000256" key="8">
    <source>
        <dbReference type="SAM" id="Phobius"/>
    </source>
</evidence>
<dbReference type="Pfam" id="PF03734">
    <property type="entry name" value="YkuD"/>
    <property type="match status" value="1"/>
</dbReference>